<dbReference type="EMBL" id="CP050139">
    <property type="protein sequence ID" value="QIP36806.1"/>
    <property type="molecule type" value="Genomic_DNA"/>
</dbReference>
<dbReference type="RefSeq" id="WP_146750217.1">
    <property type="nucleotide sequence ID" value="NZ_CP050139.1"/>
</dbReference>
<reference evidence="1 2" key="1">
    <citation type="submission" date="2020-03" db="EMBL/GenBank/DDBJ databases">
        <title>Isolation of cellulose-producing strains, genome characterization and application of the synthesized cellulose films as an economical and sustainable material for piezoelectric sensor construction.</title>
        <authorList>
            <person name="Mangayil R.K."/>
        </authorList>
    </citation>
    <scope>NUCLEOTIDE SEQUENCE [LARGE SCALE GENOMIC DNA]</scope>
    <source>
        <strain evidence="1 2">ENS 9a1a</strain>
    </source>
</reference>
<name>A0A181C641_9PROT</name>
<dbReference type="KEGG" id="kre:GWK63_16535"/>
<gene>
    <name evidence="1" type="ORF">GWK63_16535</name>
</gene>
<protein>
    <submittedName>
        <fullName evidence="1">Uncharacterized protein</fullName>
    </submittedName>
</protein>
<proteinExistence type="predicted"/>
<dbReference type="AlphaFoldDB" id="A0A181C641"/>
<dbReference type="GeneID" id="85023761"/>
<keyword evidence="2" id="KW-1185">Reference proteome</keyword>
<organism evidence="1 2">
    <name type="scientific">Komagataeibacter rhaeticus</name>
    <dbReference type="NCBI Taxonomy" id="215221"/>
    <lineage>
        <taxon>Bacteria</taxon>
        <taxon>Pseudomonadati</taxon>
        <taxon>Pseudomonadota</taxon>
        <taxon>Alphaproteobacteria</taxon>
        <taxon>Acetobacterales</taxon>
        <taxon>Acetobacteraceae</taxon>
        <taxon>Komagataeibacter</taxon>
    </lineage>
</organism>
<sequence length="237" mass="26716">MNMTWCDSILFGIFPIVFSQERNEEFENDQHEIEELEEKISQLTFSDHASEALAAAERIADAQTQRRRTAETKASAYLAVLAALVPVIISIEGADWEKKTGPAPEWLRLIILVSAIIYTGAAGWFAAKTLKVSGFYTVGVSDIVDAYSNGNADEELAKNNLLSVRKSQYSVNEKVTNIKLSHEHLLRAFCCFLILLVLDPSFVFIKSMNKNHEKDLKNSKNQHVYIKIPPEYYKLNG</sequence>
<accession>A0A181C641</accession>
<evidence type="ECO:0000313" key="2">
    <source>
        <dbReference type="Proteomes" id="UP000502533"/>
    </source>
</evidence>
<evidence type="ECO:0000313" key="1">
    <source>
        <dbReference type="EMBL" id="QIP36806.1"/>
    </source>
</evidence>
<dbReference type="Proteomes" id="UP000502533">
    <property type="component" value="Chromosome"/>
</dbReference>